<dbReference type="InterPro" id="IPR002049">
    <property type="entry name" value="LE_dom"/>
</dbReference>
<evidence type="ECO:0000259" key="11">
    <source>
        <dbReference type="PROSITE" id="PS50027"/>
    </source>
</evidence>
<feature type="domain" description="Ig-like" evidence="12">
    <location>
        <begin position="1071"/>
        <end position="1158"/>
    </location>
</feature>
<dbReference type="PROSITE" id="PS50026">
    <property type="entry name" value="EGF_3"/>
    <property type="match status" value="1"/>
</dbReference>
<dbReference type="PROSITE" id="PS51115">
    <property type="entry name" value="LAMININ_IVA"/>
    <property type="match status" value="1"/>
</dbReference>
<keyword evidence="4" id="KW-0325">Glycoprotein</keyword>
<evidence type="ECO:0000256" key="6">
    <source>
        <dbReference type="ARBA" id="ARBA00023319"/>
    </source>
</evidence>
<feature type="domain" description="EGF-like" evidence="10">
    <location>
        <begin position="70"/>
        <end position="107"/>
    </location>
</feature>
<dbReference type="SMART" id="SM00180">
    <property type="entry name" value="EGF_Lam"/>
    <property type="match status" value="2"/>
</dbReference>
<evidence type="ECO:0008006" key="16">
    <source>
        <dbReference type="Google" id="ProtNLM"/>
    </source>
</evidence>
<dbReference type="InterPro" id="IPR000034">
    <property type="entry name" value="Laminin_IV"/>
</dbReference>
<dbReference type="SMART" id="SM00409">
    <property type="entry name" value="IG"/>
    <property type="match status" value="4"/>
</dbReference>
<reference evidence="14" key="1">
    <citation type="submission" date="2021-06" db="EMBL/GenBank/DDBJ databases">
        <authorList>
            <person name="Hodson N. C."/>
            <person name="Mongue J. A."/>
            <person name="Jaron S. K."/>
        </authorList>
    </citation>
    <scope>NUCLEOTIDE SEQUENCE</scope>
</reference>
<dbReference type="InterPro" id="IPR003598">
    <property type="entry name" value="Ig_sub2"/>
</dbReference>
<dbReference type="EMBL" id="CAJVCH010221643">
    <property type="protein sequence ID" value="CAG7731940.1"/>
    <property type="molecule type" value="Genomic_DNA"/>
</dbReference>
<dbReference type="InterPro" id="IPR002172">
    <property type="entry name" value="LDrepeatLR_classA_rpt"/>
</dbReference>
<evidence type="ECO:0000256" key="9">
    <source>
        <dbReference type="SAM" id="SignalP"/>
    </source>
</evidence>
<feature type="disulfide bond" evidence="7">
    <location>
        <begin position="97"/>
        <end position="106"/>
    </location>
</feature>
<dbReference type="Pfam" id="PF00057">
    <property type="entry name" value="Ldl_recept_a"/>
    <property type="match status" value="1"/>
</dbReference>
<evidence type="ECO:0000259" key="13">
    <source>
        <dbReference type="PROSITE" id="PS51115"/>
    </source>
</evidence>
<dbReference type="InterPro" id="IPR003599">
    <property type="entry name" value="Ig_sub"/>
</dbReference>
<feature type="signal peptide" evidence="9">
    <location>
        <begin position="1"/>
        <end position="20"/>
    </location>
</feature>
<dbReference type="SMART" id="SM00281">
    <property type="entry name" value="LamB"/>
    <property type="match status" value="1"/>
</dbReference>
<evidence type="ECO:0000256" key="2">
    <source>
        <dbReference type="ARBA" id="ARBA00022737"/>
    </source>
</evidence>
<name>A0A8J2K319_9HEXA</name>
<keyword evidence="2" id="KW-0677">Repeat</keyword>
<dbReference type="PANTHER" id="PTHR10075:SF14">
    <property type="entry name" value="CELL ADHESION MOLECULE DSCAM2-RELATED"/>
    <property type="match status" value="1"/>
</dbReference>
<proteinExistence type="predicted"/>
<dbReference type="PROSITE" id="PS50068">
    <property type="entry name" value="LDLRA_2"/>
    <property type="match status" value="1"/>
</dbReference>
<feature type="domain" description="Ig-like" evidence="12">
    <location>
        <begin position="736"/>
        <end position="824"/>
    </location>
</feature>
<dbReference type="GO" id="GO:0048468">
    <property type="term" value="P:cell development"/>
    <property type="evidence" value="ECO:0007669"/>
    <property type="project" value="UniProtKB-ARBA"/>
</dbReference>
<dbReference type="CDD" id="cd00112">
    <property type="entry name" value="LDLa"/>
    <property type="match status" value="1"/>
</dbReference>
<comment type="caution">
    <text evidence="7">Lacks conserved residue(s) required for the propagation of feature annotation.</text>
</comment>
<feature type="chain" id="PRO_5035182417" description="Basement membrane-specific heparan sulfate proteoglycan core protein" evidence="9">
    <location>
        <begin position="21"/>
        <end position="1225"/>
    </location>
</feature>
<dbReference type="GO" id="GO:0048731">
    <property type="term" value="P:system development"/>
    <property type="evidence" value="ECO:0007669"/>
    <property type="project" value="UniProtKB-ARBA"/>
</dbReference>
<evidence type="ECO:0000259" key="12">
    <source>
        <dbReference type="PROSITE" id="PS50835"/>
    </source>
</evidence>
<dbReference type="SMART" id="SM00192">
    <property type="entry name" value="LDLa"/>
    <property type="match status" value="1"/>
</dbReference>
<accession>A0A8J2K319</accession>
<evidence type="ECO:0000256" key="3">
    <source>
        <dbReference type="ARBA" id="ARBA00023157"/>
    </source>
</evidence>
<sequence>MGNLHVWSVFTLALISTVAATRFPIHSGSAGTQQLCGTCPEGYQRESHRGPYCGKCLPIQTSCQDNYYLQGTHCLPCPCKHASGCTRSDSGQFTCHCLPNYSGNNCEECAQGCRPNPQYPDECVRITGSDPVVPPFCEGSRCPRVKPTLCPGCSCQGHGCSCDTCHIHNPPVYVPPVGIPALCPPCHHQHHHCPPCNYHCSSVTSCQNTCNTCPHQHCQCPPPCPTCCRQPTVCPESPACPENRCPSIPPCPENRCPSIPPCPKCPDIDLNVTTTTIVELISNLALELTCETAIYDQPPPPRCDCDECDSRGTDRIISGIHDEERMNIIKHGQFCVCKTNVEGAKCNQCKPGYFGLHAVNTRGCSSCFCSGVSLQCNSAELFVDYIEISEDVRRISVVKLENGFVESQEVDRVSSRDSTISFKLSYGEDKGTHYWRLPEVFCGNKVTSYSGVLEFTRSFTPPKYFSSSELTAGVNDVIIVSTHGMSLYWGSSDANTTNTTFQVTLDDQSGWLSSRQNYTRVADRRDIMEVLVDIQYIYIRASKQDSRESELSDVKLSFGTKDTRDTNLGLVTSVEHCACPEGYTGFSCENCSPGYKRDFDDLAHGIFGRCVKNVEKALCETLTVSLTPLSCKDCYNELRTFTCSYSLPGHDLKIYLRTEPEWETLLQKNRHVIEAQSRVVYPGKQIGNSRNITIPVLKQLERVICDVRSENSNDIEVQARVKVHGKQCTVPFIPPPLLVEVSPEFICMYTNETRTIKCTAVLSPLSHHEPRLTWYKEGPNVSSIVLDNQVGTFILSKPEVSASGTYVCSIFDGSSLSHKKVNVVVREPCDDPTKPTDNNSMQCVIHKPQQLNRATSLDIQADDPINNEIKVDEINVANFDLFPTVHAYPVHLEVDVGKPASFFCKANRASTVFWEAESGQFSPFVSTSGVLELHGVRKSDEGEYVCIAQNEHGDAKTKVSLTVIEKEFEVRIDSSPPSFQATVAHPMILTCESHEEVIEFKWSKLDGSLPRHSVQYPNGSLVISSMEESDDGVYVCAAESSHGEKTESRTTVQFSKKRDENFVKPEHFVKPEVQLMKSPYYAKKGENIRIPCHVIGEPSPILTWSFTQENDSGIFEKVLSVQNQRASIFEIESINDTQEGNYTCEAKNVVGQDKKTLEIFVDYIEFKCNYNTEFKCKNNLECILKEKICDGKFDCKDESDEAHYMCQREHRHRHGHGENKNNALL</sequence>
<evidence type="ECO:0000256" key="1">
    <source>
        <dbReference type="ARBA" id="ARBA00022729"/>
    </source>
</evidence>
<dbReference type="Proteomes" id="UP000708208">
    <property type="component" value="Unassembled WGS sequence"/>
</dbReference>
<feature type="domain" description="Ig-like" evidence="12">
    <location>
        <begin position="883"/>
        <end position="962"/>
    </location>
</feature>
<keyword evidence="5 8" id="KW-0424">Laminin EGF-like domain</keyword>
<evidence type="ECO:0000313" key="14">
    <source>
        <dbReference type="EMBL" id="CAG7731940.1"/>
    </source>
</evidence>
<dbReference type="Pfam" id="PF00053">
    <property type="entry name" value="EGF_laminin"/>
    <property type="match status" value="2"/>
</dbReference>
<dbReference type="InterPro" id="IPR023415">
    <property type="entry name" value="LDLR_class-A_CS"/>
</dbReference>
<dbReference type="PROSITE" id="PS50027">
    <property type="entry name" value="EGF_LAM_2"/>
    <property type="match status" value="1"/>
</dbReference>
<evidence type="ECO:0000256" key="8">
    <source>
        <dbReference type="PROSITE-ProRule" id="PRU00460"/>
    </source>
</evidence>
<dbReference type="PROSITE" id="PS01209">
    <property type="entry name" value="LDLRA_1"/>
    <property type="match status" value="1"/>
</dbReference>
<feature type="disulfide bond" evidence="8">
    <location>
        <begin position="337"/>
        <end position="346"/>
    </location>
</feature>
<dbReference type="OrthoDB" id="8545473at2759"/>
<dbReference type="Pfam" id="PF13927">
    <property type="entry name" value="Ig_3"/>
    <property type="match status" value="1"/>
</dbReference>
<feature type="domain" description="Laminin EGF-like" evidence="11">
    <location>
        <begin position="303"/>
        <end position="366"/>
    </location>
</feature>
<dbReference type="PROSITE" id="PS01248">
    <property type="entry name" value="EGF_LAM_1"/>
    <property type="match status" value="1"/>
</dbReference>
<comment type="caution">
    <text evidence="14">The sequence shown here is derived from an EMBL/GenBank/DDBJ whole genome shotgun (WGS) entry which is preliminary data.</text>
</comment>
<gene>
    <name evidence="14" type="ORF">AFUS01_LOCUS20491</name>
</gene>
<evidence type="ECO:0000313" key="15">
    <source>
        <dbReference type="Proteomes" id="UP000708208"/>
    </source>
</evidence>
<keyword evidence="3 7" id="KW-1015">Disulfide bond</keyword>
<dbReference type="SMART" id="SM00408">
    <property type="entry name" value="IGc2"/>
    <property type="match status" value="3"/>
</dbReference>
<dbReference type="PROSITE" id="PS50835">
    <property type="entry name" value="IG_LIKE"/>
    <property type="match status" value="4"/>
</dbReference>
<dbReference type="AlphaFoldDB" id="A0A8J2K319"/>
<dbReference type="InterPro" id="IPR013098">
    <property type="entry name" value="Ig_I-set"/>
</dbReference>
<dbReference type="Pfam" id="PF00052">
    <property type="entry name" value="Laminin_B"/>
    <property type="match status" value="1"/>
</dbReference>
<keyword evidence="7" id="KW-0245">EGF-like domain</keyword>
<keyword evidence="6" id="KW-0393">Immunoglobulin domain</keyword>
<dbReference type="CDD" id="cd00055">
    <property type="entry name" value="EGF_Lam"/>
    <property type="match status" value="2"/>
</dbReference>
<dbReference type="PROSITE" id="PS00022">
    <property type="entry name" value="EGF_1"/>
    <property type="match status" value="1"/>
</dbReference>
<protein>
    <recommendedName>
        <fullName evidence="16">Basement membrane-specific heparan sulfate proteoglycan core protein</fullName>
    </recommendedName>
</protein>
<feature type="domain" description="Ig-like" evidence="12">
    <location>
        <begin position="989"/>
        <end position="1052"/>
    </location>
</feature>
<feature type="domain" description="Laminin IV type A" evidence="13">
    <location>
        <begin position="390"/>
        <end position="576"/>
    </location>
</feature>
<dbReference type="GO" id="GO:0048513">
    <property type="term" value="P:animal organ development"/>
    <property type="evidence" value="ECO:0007669"/>
    <property type="project" value="UniProtKB-ARBA"/>
</dbReference>
<evidence type="ECO:0000256" key="5">
    <source>
        <dbReference type="ARBA" id="ARBA00023292"/>
    </source>
</evidence>
<dbReference type="InterPro" id="IPR007110">
    <property type="entry name" value="Ig-like_dom"/>
</dbReference>
<organism evidence="14 15">
    <name type="scientific">Allacma fusca</name>
    <dbReference type="NCBI Taxonomy" id="39272"/>
    <lineage>
        <taxon>Eukaryota</taxon>
        <taxon>Metazoa</taxon>
        <taxon>Ecdysozoa</taxon>
        <taxon>Arthropoda</taxon>
        <taxon>Hexapoda</taxon>
        <taxon>Collembola</taxon>
        <taxon>Symphypleona</taxon>
        <taxon>Sminthuridae</taxon>
        <taxon>Allacma</taxon>
    </lineage>
</organism>
<evidence type="ECO:0000256" key="4">
    <source>
        <dbReference type="ARBA" id="ARBA00023180"/>
    </source>
</evidence>
<dbReference type="InterPro" id="IPR000742">
    <property type="entry name" value="EGF"/>
</dbReference>
<evidence type="ECO:0000256" key="7">
    <source>
        <dbReference type="PROSITE-ProRule" id="PRU00076"/>
    </source>
</evidence>
<evidence type="ECO:0000259" key="10">
    <source>
        <dbReference type="PROSITE" id="PS50026"/>
    </source>
</evidence>
<keyword evidence="15" id="KW-1185">Reference proteome</keyword>
<keyword evidence="1 9" id="KW-0732">Signal</keyword>
<dbReference type="Pfam" id="PF07679">
    <property type="entry name" value="I-set"/>
    <property type="match status" value="2"/>
</dbReference>
<dbReference type="PANTHER" id="PTHR10075">
    <property type="entry name" value="BASIGIN RELATED"/>
    <property type="match status" value="1"/>
</dbReference>